<organism evidence="2 3">
    <name type="scientific">Cylicocyclus nassatus</name>
    <name type="common">Nematode worm</name>
    <dbReference type="NCBI Taxonomy" id="53992"/>
    <lineage>
        <taxon>Eukaryota</taxon>
        <taxon>Metazoa</taxon>
        <taxon>Ecdysozoa</taxon>
        <taxon>Nematoda</taxon>
        <taxon>Chromadorea</taxon>
        <taxon>Rhabditida</taxon>
        <taxon>Rhabditina</taxon>
        <taxon>Rhabditomorpha</taxon>
        <taxon>Strongyloidea</taxon>
        <taxon>Strongylidae</taxon>
        <taxon>Cylicocyclus</taxon>
    </lineage>
</organism>
<feature type="transmembrane region" description="Helical" evidence="1">
    <location>
        <begin position="62"/>
        <end position="86"/>
    </location>
</feature>
<gene>
    <name evidence="2" type="ORF">CYNAS_LOCUS13694</name>
</gene>
<dbReference type="Proteomes" id="UP001176961">
    <property type="component" value="Unassembled WGS sequence"/>
</dbReference>
<evidence type="ECO:0000256" key="1">
    <source>
        <dbReference type="SAM" id="Phobius"/>
    </source>
</evidence>
<feature type="transmembrane region" description="Helical" evidence="1">
    <location>
        <begin position="98"/>
        <end position="119"/>
    </location>
</feature>
<comment type="caution">
    <text evidence="2">The sequence shown here is derived from an EMBL/GenBank/DDBJ whole genome shotgun (WGS) entry which is preliminary data.</text>
</comment>
<keyword evidence="1" id="KW-0472">Membrane</keyword>
<sequence>MSLLICNFHGSFRAAGIVNEFFWEHRYFLANGIFASGNSQHGVECFGCEVLDVFGLVDSMNLALFVSAVISALLSSICYLLILLFIRKCALWTRRQAILLVVQISGLVLSLLIVSVFYLCCYLPFTKKTPFAPFVAATCTLSAECARSDHLHSDHTRMVKESSVIQVIIK</sequence>
<evidence type="ECO:0000313" key="3">
    <source>
        <dbReference type="Proteomes" id="UP001176961"/>
    </source>
</evidence>
<evidence type="ECO:0000313" key="2">
    <source>
        <dbReference type="EMBL" id="CAJ0601711.1"/>
    </source>
</evidence>
<name>A0AA36H0C2_CYLNA</name>
<keyword evidence="1" id="KW-0812">Transmembrane</keyword>
<keyword evidence="3" id="KW-1185">Reference proteome</keyword>
<dbReference type="AlphaFoldDB" id="A0AA36H0C2"/>
<protein>
    <submittedName>
        <fullName evidence="2">Uncharacterized protein</fullName>
    </submittedName>
</protein>
<accession>A0AA36H0C2</accession>
<reference evidence="2" key="1">
    <citation type="submission" date="2023-07" db="EMBL/GenBank/DDBJ databases">
        <authorList>
            <consortium name="CYATHOMIX"/>
        </authorList>
    </citation>
    <scope>NUCLEOTIDE SEQUENCE</scope>
    <source>
        <strain evidence="2">N/A</strain>
    </source>
</reference>
<dbReference type="EMBL" id="CATQJL010000305">
    <property type="protein sequence ID" value="CAJ0601711.1"/>
    <property type="molecule type" value="Genomic_DNA"/>
</dbReference>
<keyword evidence="1" id="KW-1133">Transmembrane helix</keyword>
<proteinExistence type="predicted"/>